<accession>A0A1R2APQ3</accession>
<sequence>MADFNSVGLQFVQYYYNQFQVNRAELVNLFTDQSMLSFEGEHFKGTQQIIQKFQSLGMQKISHQIVTHDVQPSSTQGGILIFVTGLLKMDEDAPMKFTQVFHLNQTPGGSYYVHNTVFRLNLG</sequence>
<dbReference type="InterPro" id="IPR045875">
    <property type="entry name" value="NTF2"/>
</dbReference>
<dbReference type="AlphaFoldDB" id="A0A1R2APQ3"/>
<dbReference type="SUPFAM" id="SSF54427">
    <property type="entry name" value="NTF2-like"/>
    <property type="match status" value="1"/>
</dbReference>
<organism evidence="4 5">
    <name type="scientific">Stentor coeruleus</name>
    <dbReference type="NCBI Taxonomy" id="5963"/>
    <lineage>
        <taxon>Eukaryota</taxon>
        <taxon>Sar</taxon>
        <taxon>Alveolata</taxon>
        <taxon>Ciliophora</taxon>
        <taxon>Postciliodesmatophora</taxon>
        <taxon>Heterotrichea</taxon>
        <taxon>Heterotrichida</taxon>
        <taxon>Stentoridae</taxon>
        <taxon>Stentor</taxon>
    </lineage>
</organism>
<dbReference type="InterPro" id="IPR002075">
    <property type="entry name" value="NTF2_dom"/>
</dbReference>
<comment type="subcellular location">
    <subcellularLocation>
        <location evidence="2">Cytoplasm</location>
    </subcellularLocation>
    <subcellularLocation>
        <location evidence="2">Nucleus</location>
    </subcellularLocation>
</comment>
<dbReference type="GO" id="GO:0051028">
    <property type="term" value="P:mRNA transport"/>
    <property type="evidence" value="ECO:0007669"/>
    <property type="project" value="UniProtKB-UniRule"/>
</dbReference>
<dbReference type="Gene3D" id="3.10.450.50">
    <property type="match status" value="1"/>
</dbReference>
<evidence type="ECO:0000313" key="5">
    <source>
        <dbReference type="Proteomes" id="UP000187209"/>
    </source>
</evidence>
<protein>
    <recommendedName>
        <fullName evidence="2">Nuclear transport factor 2</fullName>
        <shortName evidence="2">NTF-2</shortName>
    </recommendedName>
</protein>
<dbReference type="GO" id="GO:0005737">
    <property type="term" value="C:cytoplasm"/>
    <property type="evidence" value="ECO:0007669"/>
    <property type="project" value="UniProtKB-SubCell"/>
</dbReference>
<dbReference type="PANTHER" id="PTHR12612">
    <property type="entry name" value="NUCLEAR TRANSPORT FACTOR 2"/>
    <property type="match status" value="1"/>
</dbReference>
<reference evidence="4 5" key="1">
    <citation type="submission" date="2016-11" db="EMBL/GenBank/DDBJ databases">
        <title>The macronuclear genome of Stentor coeruleus: a giant cell with tiny introns.</title>
        <authorList>
            <person name="Slabodnick M."/>
            <person name="Ruby J.G."/>
            <person name="Reiff S.B."/>
            <person name="Swart E.C."/>
            <person name="Gosai S."/>
            <person name="Prabakaran S."/>
            <person name="Witkowska E."/>
            <person name="Larue G.E."/>
            <person name="Fisher S."/>
            <person name="Freeman R.M."/>
            <person name="Gunawardena J."/>
            <person name="Chu W."/>
            <person name="Stover N.A."/>
            <person name="Gregory B.D."/>
            <person name="Nowacki M."/>
            <person name="Derisi J."/>
            <person name="Roy S.W."/>
            <person name="Marshall W.F."/>
            <person name="Sood P."/>
        </authorList>
    </citation>
    <scope>NUCLEOTIDE SEQUENCE [LARGE SCALE GENOMIC DNA]</scope>
    <source>
        <strain evidence="4">WM001</strain>
    </source>
</reference>
<evidence type="ECO:0000259" key="3">
    <source>
        <dbReference type="PROSITE" id="PS50177"/>
    </source>
</evidence>
<dbReference type="EMBL" id="MPUH01001710">
    <property type="protein sequence ID" value="OMJ66466.1"/>
    <property type="molecule type" value="Genomic_DNA"/>
</dbReference>
<name>A0A1R2APQ3_9CILI</name>
<comment type="function">
    <text evidence="2">Has a role in nuclear-cytoplasmic transport of proteins and mRNAs.</text>
</comment>
<dbReference type="InterPro" id="IPR032710">
    <property type="entry name" value="NTF2-like_dom_sf"/>
</dbReference>
<dbReference type="Proteomes" id="UP000187209">
    <property type="component" value="Unassembled WGS sequence"/>
</dbReference>
<keyword evidence="1 2" id="KW-0963">Cytoplasm</keyword>
<proteinExistence type="predicted"/>
<evidence type="ECO:0000256" key="1">
    <source>
        <dbReference type="ARBA" id="ARBA00022490"/>
    </source>
</evidence>
<keyword evidence="5" id="KW-1185">Reference proteome</keyword>
<keyword evidence="2" id="KW-0539">Nucleus</keyword>
<dbReference type="FunFam" id="3.10.450.50:FF:000005">
    <property type="entry name" value="Nuclear transport factor 2"/>
    <property type="match status" value="1"/>
</dbReference>
<gene>
    <name evidence="4" type="ORF">SteCoe_36665</name>
</gene>
<feature type="domain" description="NTF2" evidence="3">
    <location>
        <begin position="7"/>
        <end position="120"/>
    </location>
</feature>
<keyword evidence="2" id="KW-0653">Protein transport</keyword>
<evidence type="ECO:0000256" key="2">
    <source>
        <dbReference type="RuleBase" id="RU369002"/>
    </source>
</evidence>
<keyword evidence="2" id="KW-0813">Transport</keyword>
<evidence type="ECO:0000313" key="4">
    <source>
        <dbReference type="EMBL" id="OMJ66466.1"/>
    </source>
</evidence>
<dbReference type="Pfam" id="PF02136">
    <property type="entry name" value="NTF2"/>
    <property type="match status" value="1"/>
</dbReference>
<dbReference type="GO" id="GO:0005635">
    <property type="term" value="C:nuclear envelope"/>
    <property type="evidence" value="ECO:0007669"/>
    <property type="project" value="UniProtKB-ARBA"/>
</dbReference>
<dbReference type="CDD" id="cd00780">
    <property type="entry name" value="NTF2"/>
    <property type="match status" value="1"/>
</dbReference>
<dbReference type="PROSITE" id="PS50177">
    <property type="entry name" value="NTF2_DOMAIN"/>
    <property type="match status" value="1"/>
</dbReference>
<comment type="caution">
    <text evidence="4">The sequence shown here is derived from an EMBL/GenBank/DDBJ whole genome shotgun (WGS) entry which is preliminary data.</text>
</comment>
<dbReference type="GO" id="GO:0006606">
    <property type="term" value="P:protein import into nucleus"/>
    <property type="evidence" value="ECO:0007669"/>
    <property type="project" value="UniProtKB-ARBA"/>
</dbReference>
<dbReference type="InterPro" id="IPR018222">
    <property type="entry name" value="Nuclear_transport_factor_2_euk"/>
</dbReference>
<dbReference type="OrthoDB" id="6507044at2759"/>